<gene>
    <name evidence="2" type="ORF">AM231_03520</name>
</gene>
<organism evidence="2 3">
    <name type="scientific">Paenibacillus solani</name>
    <dbReference type="NCBI Taxonomy" id="1705565"/>
    <lineage>
        <taxon>Bacteria</taxon>
        <taxon>Bacillati</taxon>
        <taxon>Bacillota</taxon>
        <taxon>Bacilli</taxon>
        <taxon>Bacillales</taxon>
        <taxon>Paenibacillaceae</taxon>
        <taxon>Paenibacillus</taxon>
    </lineage>
</organism>
<keyword evidence="1" id="KW-0472">Membrane</keyword>
<dbReference type="RefSeq" id="WP_054401357.1">
    <property type="nucleotide sequence ID" value="NZ_LIUT01000001.1"/>
</dbReference>
<reference evidence="3" key="1">
    <citation type="submission" date="2015-08" db="EMBL/GenBank/DDBJ databases">
        <title>Genome sequencing project for genomic taxonomy and phylogenomics of Bacillus-like bacteria.</title>
        <authorList>
            <person name="Liu B."/>
            <person name="Wang J."/>
            <person name="Zhu Y."/>
            <person name="Liu G."/>
            <person name="Chen Q."/>
            <person name="Chen Z."/>
            <person name="Lan J."/>
            <person name="Che J."/>
            <person name="Ge C."/>
            <person name="Shi H."/>
            <person name="Pan Z."/>
            <person name="Liu X."/>
        </authorList>
    </citation>
    <scope>NUCLEOTIDE SEQUENCE [LARGE SCALE GENOMIC DNA]</scope>
    <source>
        <strain evidence="3">FJAT-22460</strain>
    </source>
</reference>
<proteinExistence type="predicted"/>
<evidence type="ECO:0000313" key="3">
    <source>
        <dbReference type="Proteomes" id="UP000036932"/>
    </source>
</evidence>
<accession>A0A0M1P1F3</accession>
<dbReference type="PATRIC" id="fig|1705565.3.peg.2577"/>
<comment type="caution">
    <text evidence="2">The sequence shown here is derived from an EMBL/GenBank/DDBJ whole genome shotgun (WGS) entry which is preliminary data.</text>
</comment>
<keyword evidence="1" id="KW-0812">Transmembrane</keyword>
<feature type="transmembrane region" description="Helical" evidence="1">
    <location>
        <begin position="69"/>
        <end position="86"/>
    </location>
</feature>
<dbReference type="OrthoDB" id="2663827at2"/>
<protein>
    <submittedName>
        <fullName evidence="2">Uncharacterized protein</fullName>
    </submittedName>
</protein>
<dbReference type="EMBL" id="LIUT01000001">
    <property type="protein sequence ID" value="KOR88301.1"/>
    <property type="molecule type" value="Genomic_DNA"/>
</dbReference>
<dbReference type="AlphaFoldDB" id="A0A0M1P1F3"/>
<name>A0A0M1P1F3_9BACL</name>
<dbReference type="Proteomes" id="UP000036932">
    <property type="component" value="Unassembled WGS sequence"/>
</dbReference>
<evidence type="ECO:0000313" key="2">
    <source>
        <dbReference type="EMBL" id="KOR88301.1"/>
    </source>
</evidence>
<keyword evidence="3" id="KW-1185">Reference proteome</keyword>
<sequence>MQRLFKTARITGMLVLMLVTALAIHIPFQEYYSSETLDERPAYKDGLLLKATVLKHSQMVTKVKATGNSLPLLFLIMSAALLQQTLKSRLPYRSIIPLRLRLLLLFPIKFTSKFV</sequence>
<feature type="transmembrane region" description="Helical" evidence="1">
    <location>
        <begin position="7"/>
        <end position="28"/>
    </location>
</feature>
<keyword evidence="1" id="KW-1133">Transmembrane helix</keyword>
<evidence type="ECO:0000256" key="1">
    <source>
        <dbReference type="SAM" id="Phobius"/>
    </source>
</evidence>